<keyword evidence="7" id="KW-0460">Magnesium</keyword>
<dbReference type="InterPro" id="IPR029062">
    <property type="entry name" value="Class_I_gatase-like"/>
</dbReference>
<dbReference type="KEGG" id="dap:Dacet_0156"/>
<evidence type="ECO:0000256" key="7">
    <source>
        <dbReference type="ARBA" id="ARBA00022842"/>
    </source>
</evidence>
<evidence type="ECO:0000313" key="12">
    <source>
        <dbReference type="Proteomes" id="UP000002012"/>
    </source>
</evidence>
<evidence type="ECO:0000256" key="4">
    <source>
        <dbReference type="ARBA" id="ARBA00022598"/>
    </source>
</evidence>
<feature type="domain" description="CobB/CobQ-like glutamine amidotransferase" evidence="10">
    <location>
        <begin position="236"/>
        <end position="415"/>
    </location>
</feature>
<feature type="domain" description="CobQ/CobB/MinD/ParA nucleotide binding" evidence="9">
    <location>
        <begin position="1"/>
        <end position="178"/>
    </location>
</feature>
<dbReference type="Proteomes" id="UP000002012">
    <property type="component" value="Chromosome"/>
</dbReference>
<accession>D4H1Y4</accession>
<dbReference type="EMBL" id="CP001968">
    <property type="protein sequence ID" value="ADD66961.1"/>
    <property type="molecule type" value="Genomic_DNA"/>
</dbReference>
<comment type="pathway">
    <text evidence="2">Cofactor biosynthesis; adenosylcobalamin biosynthesis.</text>
</comment>
<dbReference type="eggNOG" id="COG1797">
    <property type="taxonomic scope" value="Bacteria"/>
</dbReference>
<name>D4H1Y4_DENA2</name>
<dbReference type="PANTHER" id="PTHR43873:SF1">
    <property type="entry name" value="COBYRINATE A,C-DIAMIDE SYNTHASE"/>
    <property type="match status" value="1"/>
</dbReference>
<dbReference type="PANTHER" id="PTHR43873">
    <property type="entry name" value="COBYRINATE A,C-DIAMIDE SYNTHASE"/>
    <property type="match status" value="1"/>
</dbReference>
<dbReference type="CDD" id="cd05388">
    <property type="entry name" value="CobB_N"/>
    <property type="match status" value="1"/>
</dbReference>
<dbReference type="NCBIfam" id="TIGR00379">
    <property type="entry name" value="cobB"/>
    <property type="match status" value="1"/>
</dbReference>
<dbReference type="InParanoid" id="D4H1Y4"/>
<evidence type="ECO:0000256" key="8">
    <source>
        <dbReference type="ARBA" id="ARBA00022962"/>
    </source>
</evidence>
<keyword evidence="8" id="KW-0315">Glutamine amidotransferase</keyword>
<dbReference type="Pfam" id="PF01656">
    <property type="entry name" value="CbiA"/>
    <property type="match status" value="1"/>
</dbReference>
<dbReference type="Pfam" id="PF07685">
    <property type="entry name" value="GATase_3"/>
    <property type="match status" value="1"/>
</dbReference>
<dbReference type="InterPro" id="IPR027417">
    <property type="entry name" value="P-loop_NTPase"/>
</dbReference>
<evidence type="ECO:0000256" key="3">
    <source>
        <dbReference type="ARBA" id="ARBA00022573"/>
    </source>
</evidence>
<proteinExistence type="predicted"/>
<gene>
    <name evidence="11" type="ordered locus">Dacet_0156</name>
</gene>
<dbReference type="Gene3D" id="3.40.50.300">
    <property type="entry name" value="P-loop containing nucleotide triphosphate hydrolases"/>
    <property type="match status" value="1"/>
</dbReference>
<evidence type="ECO:0000256" key="1">
    <source>
        <dbReference type="ARBA" id="ARBA00001946"/>
    </source>
</evidence>
<evidence type="ECO:0000259" key="9">
    <source>
        <dbReference type="Pfam" id="PF01656"/>
    </source>
</evidence>
<dbReference type="SUPFAM" id="SSF52540">
    <property type="entry name" value="P-loop containing nucleoside triphosphate hydrolases"/>
    <property type="match status" value="1"/>
</dbReference>
<dbReference type="InterPro" id="IPR011698">
    <property type="entry name" value="GATase_3"/>
</dbReference>
<dbReference type="GO" id="GO:0005524">
    <property type="term" value="F:ATP binding"/>
    <property type="evidence" value="ECO:0007669"/>
    <property type="project" value="UniProtKB-KW"/>
</dbReference>
<evidence type="ECO:0000256" key="6">
    <source>
        <dbReference type="ARBA" id="ARBA00022840"/>
    </source>
</evidence>
<dbReference type="PROSITE" id="PS51274">
    <property type="entry name" value="GATASE_COBBQ"/>
    <property type="match status" value="1"/>
</dbReference>
<evidence type="ECO:0000259" key="10">
    <source>
        <dbReference type="Pfam" id="PF07685"/>
    </source>
</evidence>
<dbReference type="STRING" id="522772.Dacet_0156"/>
<evidence type="ECO:0000256" key="5">
    <source>
        <dbReference type="ARBA" id="ARBA00022741"/>
    </source>
</evidence>
<dbReference type="HOGENOM" id="CLU_022752_2_0_0"/>
<dbReference type="SUPFAM" id="SSF52317">
    <property type="entry name" value="Class I glutamine amidotransferase-like"/>
    <property type="match status" value="1"/>
</dbReference>
<dbReference type="InterPro" id="IPR004484">
    <property type="entry name" value="CbiA/CobB_synth"/>
</dbReference>
<reference evidence="11 12" key="1">
    <citation type="journal article" date="2010" name="Stand. Genomic Sci.">
        <title>Complete genome sequence of Denitrovibrio acetiphilus type strain (N2460).</title>
        <authorList>
            <person name="Kiss H."/>
            <person name="Lang E."/>
            <person name="Lapidus A."/>
            <person name="Copeland A."/>
            <person name="Nolan M."/>
            <person name="Glavina Del Rio T."/>
            <person name="Chen F."/>
            <person name="Lucas S."/>
            <person name="Tice H."/>
            <person name="Cheng J.F."/>
            <person name="Han C."/>
            <person name="Goodwin L."/>
            <person name="Pitluck S."/>
            <person name="Liolios K."/>
            <person name="Pati A."/>
            <person name="Ivanova N."/>
            <person name="Mavromatis K."/>
            <person name="Chen A."/>
            <person name="Palaniappan K."/>
            <person name="Land M."/>
            <person name="Hauser L."/>
            <person name="Chang Y.J."/>
            <person name="Jeffries C.D."/>
            <person name="Detter J.C."/>
            <person name="Brettin T."/>
            <person name="Spring S."/>
            <person name="Rohde M."/>
            <person name="Goker M."/>
            <person name="Woyke T."/>
            <person name="Bristow J."/>
            <person name="Eisen J.A."/>
            <person name="Markowitz V."/>
            <person name="Hugenholtz P."/>
            <person name="Kyrpides N.C."/>
            <person name="Klenk H.P."/>
        </authorList>
    </citation>
    <scope>NUCLEOTIDE SEQUENCE [LARGE SCALE GENOMIC DNA]</scope>
    <source>
        <strain evidence="12">DSM 12809 / NBRC 114555 / N2460</strain>
    </source>
</reference>
<dbReference type="GO" id="GO:0009236">
    <property type="term" value="P:cobalamin biosynthetic process"/>
    <property type="evidence" value="ECO:0007669"/>
    <property type="project" value="UniProtKB-KW"/>
</dbReference>
<sequence>MIAADRSGSGKTTVTTGILRELARTGQNVAPFKCGPDYIDTLHHSRAAGRPAHNLDTVMLSEDQVREVFRVGAFGADICVAEGVMGFFDGIRPDGFYGSSHHVASVIGMPVVLVMNCASTSYSVAATLRGFQVMSDVPVAGVILNNVASGNHEKLLKEAIRMHTDIPVLGCVPRQGELIGSRHLGIKTAFEVDNRYMDRCADLVCEYIDMNRLKELTVDVVPIEKDVQAQDKVCYVAYDKAFNFYYEANFYELQKRGYSIKKFSPLADERVDGADMVYLGGGYPELYAEELAKCTGFLRSVSDFSESGKPVLAECGGMMALTKGIHTESGFCEMAGIFDAECRMMDKRQALGYVCAFNNDYEGLVGHEFHYSKLENVNENYFFNLEKLTNKKLTQDGFLKGKTYGGYAHFHFMSDPTILDIIMERQHG</sequence>
<keyword evidence="6" id="KW-0067">ATP-binding</keyword>
<dbReference type="PaxDb" id="522772-Dacet_0156"/>
<keyword evidence="5" id="KW-0547">Nucleotide-binding</keyword>
<keyword evidence="4" id="KW-0436">Ligase</keyword>
<dbReference type="CDD" id="cd03130">
    <property type="entry name" value="GATase1_CobB"/>
    <property type="match status" value="1"/>
</dbReference>
<keyword evidence="3" id="KW-0169">Cobalamin biosynthesis</keyword>
<evidence type="ECO:0000256" key="2">
    <source>
        <dbReference type="ARBA" id="ARBA00004953"/>
    </source>
</evidence>
<organism evidence="11 12">
    <name type="scientific">Denitrovibrio acetiphilus (strain DSM 12809 / NBRC 114555 / N2460)</name>
    <dbReference type="NCBI Taxonomy" id="522772"/>
    <lineage>
        <taxon>Bacteria</taxon>
        <taxon>Pseudomonadati</taxon>
        <taxon>Deferribacterota</taxon>
        <taxon>Deferribacteres</taxon>
        <taxon>Deferribacterales</taxon>
        <taxon>Geovibrionaceae</taxon>
        <taxon>Denitrovibrio</taxon>
    </lineage>
</organism>
<dbReference type="Gene3D" id="3.40.50.880">
    <property type="match status" value="1"/>
</dbReference>
<evidence type="ECO:0000313" key="11">
    <source>
        <dbReference type="EMBL" id="ADD66961.1"/>
    </source>
</evidence>
<dbReference type="AlphaFoldDB" id="D4H1Y4"/>
<dbReference type="GO" id="GO:0042242">
    <property type="term" value="F:cobyrinic acid a,c-diamide synthase activity"/>
    <property type="evidence" value="ECO:0007669"/>
    <property type="project" value="InterPro"/>
</dbReference>
<dbReference type="InterPro" id="IPR002586">
    <property type="entry name" value="CobQ/CobB/MinD/ParA_Nub-bd_dom"/>
</dbReference>
<dbReference type="NCBIfam" id="NF002204">
    <property type="entry name" value="PRK01077.1"/>
    <property type="match status" value="1"/>
</dbReference>
<protein>
    <submittedName>
        <fullName evidence="11">Cobyrinic acid a,c-diamide synthase</fullName>
    </submittedName>
</protein>
<comment type="cofactor">
    <cofactor evidence="1">
        <name>Mg(2+)</name>
        <dbReference type="ChEBI" id="CHEBI:18420"/>
    </cofactor>
</comment>
<keyword evidence="12" id="KW-1185">Reference proteome</keyword>